<dbReference type="Proteomes" id="UP000184267">
    <property type="component" value="Unassembled WGS sequence"/>
</dbReference>
<dbReference type="PANTHER" id="PTHR38926:SF5">
    <property type="entry name" value="F-BOX AND LEUCINE-RICH REPEAT PROTEIN 6"/>
    <property type="match status" value="1"/>
</dbReference>
<dbReference type="OMA" id="PAMEYEN"/>
<protein>
    <recommendedName>
        <fullName evidence="3">F-box domain-containing protein</fullName>
    </recommendedName>
</protein>
<accession>A0A1M2V8T0</accession>
<name>A0A1M2V8T0_TRAPU</name>
<dbReference type="OrthoDB" id="2758568at2759"/>
<reference evidence="1 2" key="1">
    <citation type="submission" date="2016-10" db="EMBL/GenBank/DDBJ databases">
        <title>Genome sequence of the basidiomycete white-rot fungus Trametes pubescens.</title>
        <authorList>
            <person name="Makela M.R."/>
            <person name="Granchi Z."/>
            <person name="Peng M."/>
            <person name="De Vries R.P."/>
            <person name="Grigoriev I."/>
            <person name="Riley R."/>
            <person name="Hilden K."/>
        </authorList>
    </citation>
    <scope>NUCLEOTIDE SEQUENCE [LARGE SCALE GENOMIC DNA]</scope>
    <source>
        <strain evidence="1 2">FBCC735</strain>
    </source>
</reference>
<keyword evidence="2" id="KW-1185">Reference proteome</keyword>
<dbReference type="EMBL" id="MNAD01001565">
    <property type="protein sequence ID" value="OJT03984.1"/>
    <property type="molecule type" value="Genomic_DNA"/>
</dbReference>
<dbReference type="Gene3D" id="3.80.10.10">
    <property type="entry name" value="Ribonuclease Inhibitor"/>
    <property type="match status" value="1"/>
</dbReference>
<evidence type="ECO:0000313" key="1">
    <source>
        <dbReference type="EMBL" id="OJT03984.1"/>
    </source>
</evidence>
<dbReference type="STRING" id="154538.A0A1M2V8T0"/>
<dbReference type="InterPro" id="IPR032675">
    <property type="entry name" value="LRR_dom_sf"/>
</dbReference>
<dbReference type="InterPro" id="IPR036047">
    <property type="entry name" value="F-box-like_dom_sf"/>
</dbReference>
<dbReference type="SUPFAM" id="SSF52047">
    <property type="entry name" value="RNI-like"/>
    <property type="match status" value="1"/>
</dbReference>
<comment type="caution">
    <text evidence="1">The sequence shown here is derived from an EMBL/GenBank/DDBJ whole genome shotgun (WGS) entry which is preliminary data.</text>
</comment>
<dbReference type="AlphaFoldDB" id="A0A1M2V8T0"/>
<dbReference type="PANTHER" id="PTHR38926">
    <property type="entry name" value="F-BOX DOMAIN CONTAINING PROTEIN, EXPRESSED"/>
    <property type="match status" value="1"/>
</dbReference>
<evidence type="ECO:0000313" key="2">
    <source>
        <dbReference type="Proteomes" id="UP000184267"/>
    </source>
</evidence>
<sequence length="537" mass="59729">MSSSRVAWTALLRRMDDICAKQAALERDRLEVCASLNAIAPIHLLPLELIIDILLRIYDSVCTYHDSPRSIWISRWLQIPSVCRHWRDVVFSTPAFWRCIKVGAAPEWLSLSLTYARNGPTEIYFRGDFPWKELAAIMLPHKCSISLVDILDLPVAAVTHLDPLFTTSIMPALVTLRIKLEGIKPKSAISLSRRNIPNLTSLTLHHFRLLSNVSLYANLHHLCLERCLWPVSLAEFLAILAASPSLTSLTLAGCLPAGFEHASEPTSVTIPITLPGLRTLILEHHSLSVTACALRYLCIPNATSLSITGDLGEQYEEDITETITGMFPAHAASRIFPMLDSAHAAELSISDDIFDLTVRTAAGACVRLGVYSTWVDIWEDGRSTLLGLNDVLAVCRDAPLTSLHLHGFWDEVHPDKWEEVFRAFPALEELALSGYGWASAIFGGLRQASEAMPAGQCCPVLRVISLDGLDGHKDTLPAMEYENVVDALRVRVELGYPPLETLQLHLEQGTAEYEENYEHYFDQFATWAHNVSFTVTQ</sequence>
<organism evidence="1 2">
    <name type="scientific">Trametes pubescens</name>
    <name type="common">White-rot fungus</name>
    <dbReference type="NCBI Taxonomy" id="154538"/>
    <lineage>
        <taxon>Eukaryota</taxon>
        <taxon>Fungi</taxon>
        <taxon>Dikarya</taxon>
        <taxon>Basidiomycota</taxon>
        <taxon>Agaricomycotina</taxon>
        <taxon>Agaricomycetes</taxon>
        <taxon>Polyporales</taxon>
        <taxon>Polyporaceae</taxon>
        <taxon>Trametes</taxon>
    </lineage>
</organism>
<proteinExistence type="predicted"/>
<dbReference type="SUPFAM" id="SSF81383">
    <property type="entry name" value="F-box domain"/>
    <property type="match status" value="1"/>
</dbReference>
<gene>
    <name evidence="1" type="ORF">TRAPUB_5313</name>
</gene>
<evidence type="ECO:0008006" key="3">
    <source>
        <dbReference type="Google" id="ProtNLM"/>
    </source>
</evidence>